<keyword evidence="1" id="KW-0732">Signal</keyword>
<dbReference type="SUPFAM" id="SSF81853">
    <property type="entry name" value="Family 10 polysaccharide lyase"/>
    <property type="match status" value="1"/>
</dbReference>
<gene>
    <name evidence="2" type="ORF">KOR42_27210</name>
</gene>
<evidence type="ECO:0000313" key="2">
    <source>
        <dbReference type="EMBL" id="TWT55594.1"/>
    </source>
</evidence>
<dbReference type="RefSeq" id="WP_231740908.1">
    <property type="nucleotide sequence ID" value="NZ_SIHI01000003.1"/>
</dbReference>
<keyword evidence="3" id="KW-1185">Reference proteome</keyword>
<accession>A0A5C5WXB1</accession>
<name>A0A5C5WXB1_9PLAN</name>
<dbReference type="Pfam" id="PF09492">
    <property type="entry name" value="Pec_lyase"/>
    <property type="match status" value="1"/>
</dbReference>
<dbReference type="GO" id="GO:0016829">
    <property type="term" value="F:lyase activity"/>
    <property type="evidence" value="ECO:0007669"/>
    <property type="project" value="UniProtKB-KW"/>
</dbReference>
<dbReference type="AlphaFoldDB" id="A0A5C5WXB1"/>
<dbReference type="EMBL" id="SIHI01000003">
    <property type="protein sequence ID" value="TWT55594.1"/>
    <property type="molecule type" value="Genomic_DNA"/>
</dbReference>
<reference evidence="2 3" key="1">
    <citation type="submission" date="2019-02" db="EMBL/GenBank/DDBJ databases">
        <title>Deep-cultivation of Planctomycetes and their phenomic and genomic characterization uncovers novel biology.</title>
        <authorList>
            <person name="Wiegand S."/>
            <person name="Jogler M."/>
            <person name="Boedeker C."/>
            <person name="Pinto D."/>
            <person name="Vollmers J."/>
            <person name="Rivas-Marin E."/>
            <person name="Kohn T."/>
            <person name="Peeters S.H."/>
            <person name="Heuer A."/>
            <person name="Rast P."/>
            <person name="Oberbeckmann S."/>
            <person name="Bunk B."/>
            <person name="Jeske O."/>
            <person name="Meyerdierks A."/>
            <person name="Storesund J.E."/>
            <person name="Kallscheuer N."/>
            <person name="Luecker S."/>
            <person name="Lage O.M."/>
            <person name="Pohl T."/>
            <person name="Merkel B.J."/>
            <person name="Hornburger P."/>
            <person name="Mueller R.-W."/>
            <person name="Bruemmer F."/>
            <person name="Labrenz M."/>
            <person name="Spormann A.M."/>
            <person name="Op Den Camp H."/>
            <person name="Overmann J."/>
            <person name="Amann R."/>
            <person name="Jetten M.S.M."/>
            <person name="Mascher T."/>
            <person name="Medema M.H."/>
            <person name="Devos D.P."/>
            <person name="Kaster A.-K."/>
            <person name="Ovreas L."/>
            <person name="Rohde M."/>
            <person name="Galperin M.Y."/>
            <person name="Jogler C."/>
        </authorList>
    </citation>
    <scope>NUCLEOTIDE SEQUENCE [LARGE SCALE GENOMIC DNA]</scope>
    <source>
        <strain evidence="2 3">KOR42</strain>
    </source>
</reference>
<organism evidence="2 3">
    <name type="scientific">Thalassoglobus neptunius</name>
    <dbReference type="NCBI Taxonomy" id="1938619"/>
    <lineage>
        <taxon>Bacteria</taxon>
        <taxon>Pseudomonadati</taxon>
        <taxon>Planctomycetota</taxon>
        <taxon>Planctomycetia</taxon>
        <taxon>Planctomycetales</taxon>
        <taxon>Planctomycetaceae</taxon>
        <taxon>Thalassoglobus</taxon>
    </lineage>
</organism>
<dbReference type="Gene3D" id="1.50.10.20">
    <property type="match status" value="1"/>
</dbReference>
<comment type="caution">
    <text evidence="2">The sequence shown here is derived from an EMBL/GenBank/DDBJ whole genome shotgun (WGS) entry which is preliminary data.</text>
</comment>
<dbReference type="Proteomes" id="UP000317243">
    <property type="component" value="Unassembled WGS sequence"/>
</dbReference>
<sequence length="480" mass="54396" precursor="true">MKHLRLLTALWMLFMGWGIDADADDKVVQNAKETMIRATRYFHDEVARHGGYVYHYSPDLKVRWGEGLATEDQIWVQPPGTPTVGMAYLEAYSATLDREFLVAAKDAAEALAYGQLQSGGWANCVDFNPAGERVYLYRNGKGRGRNNSSLDDGQTQSALLFLIRMDGVLQFRDETIHDAAMVGLDAVLNAQFPNGGFPQSWTEPVEDRPVLKAKYPDHDWRTEGRIKNYWDMYTLNDNVCGYLAQTLIAAHETYRDERSLQALRKLGDFLILAQMPEPQPGWAQQYNPDMEPIWARKFEPPGVSGDETQEAIETLLQIAKYTGDDRYLEPIPAALDYLDRSVLPDGQLARYYELKTNRPLYMKRSGGTYSLTYDSSNLPSHYGWKTSAKIDSLRQSYEQQRAHQLVAEPFDIESLESRAEQIIKDLDRQGRWVTTASGERLVGQPKIRAGDQYISSEVFSVNLITLSTYLKTMAAALASR</sequence>
<evidence type="ECO:0000256" key="1">
    <source>
        <dbReference type="SAM" id="SignalP"/>
    </source>
</evidence>
<dbReference type="InterPro" id="IPR012669">
    <property type="entry name" value="Pectate_lyase"/>
</dbReference>
<feature type="chain" id="PRO_5022903929" evidence="1">
    <location>
        <begin position="24"/>
        <end position="480"/>
    </location>
</feature>
<keyword evidence="2" id="KW-0456">Lyase</keyword>
<evidence type="ECO:0000313" key="3">
    <source>
        <dbReference type="Proteomes" id="UP000317243"/>
    </source>
</evidence>
<protein>
    <submittedName>
        <fullName evidence="2">Pectic acid lyase</fullName>
    </submittedName>
</protein>
<proteinExistence type="predicted"/>
<feature type="signal peptide" evidence="1">
    <location>
        <begin position="1"/>
        <end position="23"/>
    </location>
</feature>